<protein>
    <submittedName>
        <fullName evidence="1">Uncharacterized protein</fullName>
    </submittedName>
</protein>
<accession>W6Z8M2</accession>
<evidence type="ECO:0000313" key="1">
    <source>
        <dbReference type="EMBL" id="EUC40041.1"/>
    </source>
</evidence>
<dbReference type="KEGG" id="bor:COCMIDRAFT_109790"/>
<dbReference type="AlphaFoldDB" id="W6Z8M2"/>
<dbReference type="GeneID" id="19119506"/>
<dbReference type="OrthoDB" id="3687684at2759"/>
<organism evidence="1 2">
    <name type="scientific">Bipolaris oryzae ATCC 44560</name>
    <dbReference type="NCBI Taxonomy" id="930090"/>
    <lineage>
        <taxon>Eukaryota</taxon>
        <taxon>Fungi</taxon>
        <taxon>Dikarya</taxon>
        <taxon>Ascomycota</taxon>
        <taxon>Pezizomycotina</taxon>
        <taxon>Dothideomycetes</taxon>
        <taxon>Pleosporomycetidae</taxon>
        <taxon>Pleosporales</taxon>
        <taxon>Pleosporineae</taxon>
        <taxon>Pleosporaceae</taxon>
        <taxon>Bipolaris</taxon>
    </lineage>
</organism>
<name>W6Z8M2_COCMI</name>
<dbReference type="HOGENOM" id="CLU_148135_0_0_1"/>
<dbReference type="RefSeq" id="XP_007693443.1">
    <property type="nucleotide sequence ID" value="XM_007695253.1"/>
</dbReference>
<dbReference type="Proteomes" id="UP000054032">
    <property type="component" value="Unassembled WGS sequence"/>
</dbReference>
<proteinExistence type="predicted"/>
<gene>
    <name evidence="1" type="ORF">COCMIDRAFT_109790</name>
</gene>
<dbReference type="EMBL" id="KI964205">
    <property type="protein sequence ID" value="EUC40041.1"/>
    <property type="molecule type" value="Genomic_DNA"/>
</dbReference>
<keyword evidence="2" id="KW-1185">Reference proteome</keyword>
<evidence type="ECO:0000313" key="2">
    <source>
        <dbReference type="Proteomes" id="UP000054032"/>
    </source>
</evidence>
<reference evidence="1 2" key="1">
    <citation type="journal article" date="2013" name="PLoS Genet.">
        <title>Comparative genome structure, secondary metabolite, and effector coding capacity across Cochliobolus pathogens.</title>
        <authorList>
            <person name="Condon B.J."/>
            <person name="Leng Y."/>
            <person name="Wu D."/>
            <person name="Bushley K.E."/>
            <person name="Ohm R.A."/>
            <person name="Otillar R."/>
            <person name="Martin J."/>
            <person name="Schackwitz W."/>
            <person name="Grimwood J."/>
            <person name="MohdZainudin N."/>
            <person name="Xue C."/>
            <person name="Wang R."/>
            <person name="Manning V.A."/>
            <person name="Dhillon B."/>
            <person name="Tu Z.J."/>
            <person name="Steffenson B.J."/>
            <person name="Salamov A."/>
            <person name="Sun H."/>
            <person name="Lowry S."/>
            <person name="LaButti K."/>
            <person name="Han J."/>
            <person name="Copeland A."/>
            <person name="Lindquist E."/>
            <person name="Barry K."/>
            <person name="Schmutz J."/>
            <person name="Baker S.E."/>
            <person name="Ciuffetti L.M."/>
            <person name="Grigoriev I.V."/>
            <person name="Zhong S."/>
            <person name="Turgeon B.G."/>
        </authorList>
    </citation>
    <scope>NUCLEOTIDE SEQUENCE [LARGE SCALE GENOMIC DNA]</scope>
    <source>
        <strain evidence="1 2">ATCC 44560</strain>
    </source>
</reference>
<sequence>MSWLQSILPIRRRNKTAKSAIVKTPKITRCAHDPKRGNSNVASLALLPDGVSKGRKRDARTHQPLHAKIVEKHCFWLAITMLAVLPTCVTTQRCHENTNGNGNGNGNGSASLSISSEFHDVAKIFAGPVSHSSHILMYACKYVFVVV</sequence>